<dbReference type="GO" id="GO:0005737">
    <property type="term" value="C:cytoplasm"/>
    <property type="evidence" value="ECO:0007669"/>
    <property type="project" value="InterPro"/>
</dbReference>
<dbReference type="CDD" id="cd03042">
    <property type="entry name" value="GST_N_Zeta"/>
    <property type="match status" value="1"/>
</dbReference>
<dbReference type="InterPro" id="IPR036249">
    <property type="entry name" value="Thioredoxin-like_sf"/>
</dbReference>
<dbReference type="InterPro" id="IPR034333">
    <property type="entry name" value="GST_Zeta_N"/>
</dbReference>
<dbReference type="Gene3D" id="1.20.1050.10">
    <property type="match status" value="1"/>
</dbReference>
<dbReference type="SUPFAM" id="SSF47616">
    <property type="entry name" value="GST C-terminal domain-like"/>
    <property type="match status" value="1"/>
</dbReference>
<protein>
    <submittedName>
        <fullName evidence="4">Maleylacetoacetate isomerase</fullName>
        <ecNumber evidence="4">5.2.1.2</ecNumber>
    </submittedName>
</protein>
<dbReference type="EMBL" id="VENJ01000004">
    <property type="protein sequence ID" value="MTJ03828.1"/>
    <property type="molecule type" value="Genomic_DNA"/>
</dbReference>
<dbReference type="GO" id="GO:0016034">
    <property type="term" value="F:maleylacetoacetate isomerase activity"/>
    <property type="evidence" value="ECO:0007669"/>
    <property type="project" value="UniProtKB-EC"/>
</dbReference>
<dbReference type="InterPro" id="IPR034330">
    <property type="entry name" value="GST_Zeta_C"/>
</dbReference>
<dbReference type="InterPro" id="IPR010987">
    <property type="entry name" value="Glutathione-S-Trfase_C-like"/>
</dbReference>
<sequence>MMRLLGYFRSSSSYRCRIALNLKEISYEAVPVNLRNGAQHGAAYHEVNPQGLVPAVVADDGTALHQSLAILEWLDETHPRPALLPDDPLERAKVRAFAQVIACEIHPLQNLRVLRHLSDQLGADEGKVRDWLCRWIGEGLAVCEETLARRGERAKFCFGDTPGLADVCLVPQMFSAARFGVDISRLSRLNEIHQRCEALPAFAAAHPARQPDYEE</sequence>
<keyword evidence="4" id="KW-0413">Isomerase</keyword>
<comment type="similarity">
    <text evidence="1">Belongs to the GST superfamily. Zeta family.</text>
</comment>
<evidence type="ECO:0000256" key="1">
    <source>
        <dbReference type="ARBA" id="ARBA00010007"/>
    </source>
</evidence>
<dbReference type="Proteomes" id="UP000483078">
    <property type="component" value="Unassembled WGS sequence"/>
</dbReference>
<dbReference type="InterPro" id="IPR005955">
    <property type="entry name" value="GST_Zeta"/>
</dbReference>
<reference evidence="4 5" key="1">
    <citation type="submission" date="2019-06" db="EMBL/GenBank/DDBJ databases">
        <title>Enrichment of Autotrophic Halophilic Microorganisms from Red Sea Brine Pool Using Microbial Electrosynthesis System.</title>
        <authorList>
            <person name="Alqahtani M.F."/>
            <person name="Bajracharya S."/>
            <person name="Katuri K.P."/>
            <person name="Ali M."/>
            <person name="Saikaly P.E."/>
        </authorList>
    </citation>
    <scope>NUCLEOTIDE SEQUENCE [LARGE SCALE GENOMIC DNA]</scope>
    <source>
        <strain evidence="4">MES6</strain>
    </source>
</reference>
<proteinExistence type="inferred from homology"/>
<evidence type="ECO:0000313" key="5">
    <source>
        <dbReference type="Proteomes" id="UP000483078"/>
    </source>
</evidence>
<dbReference type="SFLD" id="SFLDG00358">
    <property type="entry name" value="Main_(cytGST)"/>
    <property type="match status" value="1"/>
</dbReference>
<evidence type="ECO:0000259" key="3">
    <source>
        <dbReference type="PROSITE" id="PS50405"/>
    </source>
</evidence>
<feature type="domain" description="GST C-terminal" evidence="3">
    <location>
        <begin position="87"/>
        <end position="215"/>
    </location>
</feature>
<organism evidence="4 5">
    <name type="scientific">Sediminimonas qiaohouensis</name>
    <dbReference type="NCBI Taxonomy" id="552061"/>
    <lineage>
        <taxon>Bacteria</taxon>
        <taxon>Pseudomonadati</taxon>
        <taxon>Pseudomonadota</taxon>
        <taxon>Alphaproteobacteria</taxon>
        <taxon>Rhodobacterales</taxon>
        <taxon>Roseobacteraceae</taxon>
        <taxon>Sediminimonas</taxon>
    </lineage>
</organism>
<dbReference type="PANTHER" id="PTHR42673">
    <property type="entry name" value="MALEYLACETOACETATE ISOMERASE"/>
    <property type="match status" value="1"/>
</dbReference>
<dbReference type="PANTHER" id="PTHR42673:SF4">
    <property type="entry name" value="MALEYLACETOACETATE ISOMERASE"/>
    <property type="match status" value="1"/>
</dbReference>
<dbReference type="RefSeq" id="WP_273248403.1">
    <property type="nucleotide sequence ID" value="NZ_VENJ01000004.1"/>
</dbReference>
<dbReference type="InterPro" id="IPR036282">
    <property type="entry name" value="Glutathione-S-Trfase_C_sf"/>
</dbReference>
<dbReference type="GO" id="GO:0006559">
    <property type="term" value="P:L-phenylalanine catabolic process"/>
    <property type="evidence" value="ECO:0007669"/>
    <property type="project" value="TreeGrafter"/>
</dbReference>
<gene>
    <name evidence="4" type="primary">maiA</name>
    <name evidence="4" type="ORF">FH759_03905</name>
</gene>
<dbReference type="GO" id="GO:0004364">
    <property type="term" value="F:glutathione transferase activity"/>
    <property type="evidence" value="ECO:0007669"/>
    <property type="project" value="TreeGrafter"/>
</dbReference>
<dbReference type="InterPro" id="IPR004045">
    <property type="entry name" value="Glutathione_S-Trfase_N"/>
</dbReference>
<dbReference type="InterPro" id="IPR040079">
    <property type="entry name" value="Glutathione_S-Trfase"/>
</dbReference>
<dbReference type="Gene3D" id="3.40.30.10">
    <property type="entry name" value="Glutaredoxin"/>
    <property type="match status" value="1"/>
</dbReference>
<dbReference type="GO" id="GO:0006749">
    <property type="term" value="P:glutathione metabolic process"/>
    <property type="evidence" value="ECO:0007669"/>
    <property type="project" value="TreeGrafter"/>
</dbReference>
<dbReference type="NCBIfam" id="TIGR01262">
    <property type="entry name" value="maiA"/>
    <property type="match status" value="1"/>
</dbReference>
<dbReference type="SFLD" id="SFLDS00019">
    <property type="entry name" value="Glutathione_Transferase_(cytos"/>
    <property type="match status" value="1"/>
</dbReference>
<evidence type="ECO:0000313" key="4">
    <source>
        <dbReference type="EMBL" id="MTJ03828.1"/>
    </source>
</evidence>
<feature type="domain" description="GST N-terminal" evidence="2">
    <location>
        <begin position="1"/>
        <end position="82"/>
    </location>
</feature>
<dbReference type="SUPFAM" id="SSF52833">
    <property type="entry name" value="Thioredoxin-like"/>
    <property type="match status" value="1"/>
</dbReference>
<evidence type="ECO:0000259" key="2">
    <source>
        <dbReference type="PROSITE" id="PS50404"/>
    </source>
</evidence>
<dbReference type="Pfam" id="PF13409">
    <property type="entry name" value="GST_N_2"/>
    <property type="match status" value="1"/>
</dbReference>
<comment type="caution">
    <text evidence="4">The sequence shown here is derived from an EMBL/GenBank/DDBJ whole genome shotgun (WGS) entry which is preliminary data.</text>
</comment>
<dbReference type="EC" id="5.2.1.2" evidence="4"/>
<dbReference type="PROSITE" id="PS50404">
    <property type="entry name" value="GST_NTER"/>
    <property type="match status" value="1"/>
</dbReference>
<accession>A0A7C9HKI8</accession>
<name>A0A7C9HKI8_9RHOB</name>
<dbReference type="CDD" id="cd03191">
    <property type="entry name" value="GST_C_Zeta"/>
    <property type="match status" value="1"/>
</dbReference>
<dbReference type="AlphaFoldDB" id="A0A7C9HKI8"/>
<dbReference type="PROSITE" id="PS50405">
    <property type="entry name" value="GST_CTER"/>
    <property type="match status" value="1"/>
</dbReference>